<dbReference type="AlphaFoldDB" id="A0A4R5ERP2"/>
<organism evidence="2 3">
    <name type="scientific">Antarcticimicrobium sediminis</name>
    <dbReference type="NCBI Taxonomy" id="2546227"/>
    <lineage>
        <taxon>Bacteria</taxon>
        <taxon>Pseudomonadati</taxon>
        <taxon>Pseudomonadota</taxon>
        <taxon>Alphaproteobacteria</taxon>
        <taxon>Rhodobacterales</taxon>
        <taxon>Paracoccaceae</taxon>
        <taxon>Antarcticimicrobium</taxon>
    </lineage>
</organism>
<dbReference type="Gene3D" id="3.10.620.30">
    <property type="match status" value="1"/>
</dbReference>
<dbReference type="InterPro" id="IPR002931">
    <property type="entry name" value="Transglutaminase-like"/>
</dbReference>
<dbReference type="InterPro" id="IPR038765">
    <property type="entry name" value="Papain-like_cys_pep_sf"/>
</dbReference>
<dbReference type="Proteomes" id="UP000294662">
    <property type="component" value="Unassembled WGS sequence"/>
</dbReference>
<evidence type="ECO:0000313" key="3">
    <source>
        <dbReference type="Proteomes" id="UP000294662"/>
    </source>
</evidence>
<name>A0A4R5ERP2_9RHOB</name>
<reference evidence="2 3" key="1">
    <citation type="submission" date="2019-03" db="EMBL/GenBank/DDBJ databases">
        <authorList>
            <person name="Zhang S."/>
        </authorList>
    </citation>
    <scope>NUCLEOTIDE SEQUENCE [LARGE SCALE GENOMIC DNA]</scope>
    <source>
        <strain evidence="2 3">S4J41</strain>
    </source>
</reference>
<dbReference type="OrthoDB" id="7673667at2"/>
<keyword evidence="3" id="KW-1185">Reference proteome</keyword>
<accession>A0A4R5ERP2</accession>
<dbReference type="Pfam" id="PF01841">
    <property type="entry name" value="Transglut_core"/>
    <property type="match status" value="1"/>
</dbReference>
<dbReference type="SUPFAM" id="SSF54001">
    <property type="entry name" value="Cysteine proteinases"/>
    <property type="match status" value="1"/>
</dbReference>
<dbReference type="EMBL" id="SMFP01000007">
    <property type="protein sequence ID" value="TDE37418.1"/>
    <property type="molecule type" value="Genomic_DNA"/>
</dbReference>
<dbReference type="RefSeq" id="WP_132829519.1">
    <property type="nucleotide sequence ID" value="NZ_SMFP01000007.1"/>
</dbReference>
<comment type="caution">
    <text evidence="2">The sequence shown here is derived from an EMBL/GenBank/DDBJ whole genome shotgun (WGS) entry which is preliminary data.</text>
</comment>
<proteinExistence type="predicted"/>
<evidence type="ECO:0000313" key="2">
    <source>
        <dbReference type="EMBL" id="TDE37418.1"/>
    </source>
</evidence>
<evidence type="ECO:0000259" key="1">
    <source>
        <dbReference type="Pfam" id="PF01841"/>
    </source>
</evidence>
<gene>
    <name evidence="2" type="ORF">E1B25_11880</name>
</gene>
<sequence>MTEEDICLTVSFPARKGGVLLAPVGLATPHAAPLSVTVQGAGVRLIADPLAAQHAMELTPTAEQVEIAWRFIRSGAPYPEALFTPRDSRFTRSAAALSTEMREIADGRDPAGIKALADHVAGLFTYGHPGTRFYDGQDEIPQICSLTVGSCVDINAYFIAACRAAGYEAGYVTGYFIPDQKRTHCEDMHCWVVTRTEGLVQEWDIAHHLKLGTREIRPGLNPKPGVRVPMAHSMGLSFAAAGLHDIKLLGEPWWIEADGTFSRPDLEIRFQGYRALAY</sequence>
<protein>
    <submittedName>
        <fullName evidence="2">Transglutaminase domain-containing protein</fullName>
    </submittedName>
</protein>
<feature type="domain" description="Transglutaminase-like" evidence="1">
    <location>
        <begin position="111"/>
        <end position="192"/>
    </location>
</feature>